<evidence type="ECO:0000256" key="7">
    <source>
        <dbReference type="ARBA" id="ARBA00022837"/>
    </source>
</evidence>
<protein>
    <recommendedName>
        <fullName evidence="3">nitrite reductase (cytochrome; ammonia-forming)</fullName>
        <ecNumber evidence="3">1.7.2.2</ecNumber>
    </recommendedName>
</protein>
<reference evidence="13 14" key="1">
    <citation type="submission" date="2019-11" db="EMBL/GenBank/DDBJ databases">
        <title>Whole-genome sequence of a the green, strictly anaerobic photosynthetic bacterium Heliobacillus mobilis DSM 6151.</title>
        <authorList>
            <person name="Kyndt J.A."/>
            <person name="Meyer T.E."/>
        </authorList>
    </citation>
    <scope>NUCLEOTIDE SEQUENCE [LARGE SCALE GENOMIC DNA]</scope>
    <source>
        <strain evidence="13 14">DSM 6151</strain>
    </source>
</reference>
<evidence type="ECO:0000256" key="8">
    <source>
        <dbReference type="ARBA" id="ARBA00023002"/>
    </source>
</evidence>
<keyword evidence="12" id="KW-1133">Transmembrane helix</keyword>
<keyword evidence="12" id="KW-0812">Transmembrane</keyword>
<evidence type="ECO:0000313" key="14">
    <source>
        <dbReference type="Proteomes" id="UP000430670"/>
    </source>
</evidence>
<keyword evidence="12" id="KW-0472">Membrane</keyword>
<evidence type="ECO:0000256" key="10">
    <source>
        <dbReference type="ARBA" id="ARBA00049131"/>
    </source>
</evidence>
<dbReference type="GO" id="GO:0020037">
    <property type="term" value="F:heme binding"/>
    <property type="evidence" value="ECO:0007669"/>
    <property type="project" value="TreeGrafter"/>
</dbReference>
<comment type="catalytic activity">
    <reaction evidence="10">
        <text>6 Fe(III)-[cytochrome c] + NH4(+) + 2 H2O = 6 Fe(II)-[cytochrome c] + nitrite + 8 H(+)</text>
        <dbReference type="Rhea" id="RHEA:13089"/>
        <dbReference type="Rhea" id="RHEA-COMP:10350"/>
        <dbReference type="Rhea" id="RHEA-COMP:14399"/>
        <dbReference type="ChEBI" id="CHEBI:15377"/>
        <dbReference type="ChEBI" id="CHEBI:15378"/>
        <dbReference type="ChEBI" id="CHEBI:16301"/>
        <dbReference type="ChEBI" id="CHEBI:28938"/>
        <dbReference type="ChEBI" id="CHEBI:29033"/>
        <dbReference type="ChEBI" id="CHEBI:29034"/>
        <dbReference type="EC" id="1.7.2.2"/>
    </reaction>
</comment>
<keyword evidence="6" id="KW-0732">Signal</keyword>
<feature type="region of interest" description="Disordered" evidence="11">
    <location>
        <begin position="428"/>
        <end position="456"/>
    </location>
</feature>
<evidence type="ECO:0000256" key="2">
    <source>
        <dbReference type="ARBA" id="ARBA00009288"/>
    </source>
</evidence>
<evidence type="ECO:0000256" key="5">
    <source>
        <dbReference type="ARBA" id="ARBA00022723"/>
    </source>
</evidence>
<keyword evidence="9" id="KW-0408">Iron</keyword>
<dbReference type="RefSeq" id="WP_155478101.1">
    <property type="nucleotide sequence ID" value="NZ_WNKU01000059.1"/>
</dbReference>
<comment type="similarity">
    <text evidence="2">Belongs to the cytochrome c-552 family.</text>
</comment>
<name>A0A6I3SPN7_HELMO</name>
<dbReference type="AlphaFoldDB" id="A0A6I3SPN7"/>
<dbReference type="EC" id="1.7.2.2" evidence="3"/>
<dbReference type="GO" id="GO:0019645">
    <property type="term" value="P:anaerobic electron transport chain"/>
    <property type="evidence" value="ECO:0007669"/>
    <property type="project" value="TreeGrafter"/>
</dbReference>
<dbReference type="PIRSF" id="PIRSF000243">
    <property type="entry name" value="Cyt_c552"/>
    <property type="match status" value="1"/>
</dbReference>
<dbReference type="Proteomes" id="UP000430670">
    <property type="component" value="Unassembled WGS sequence"/>
</dbReference>
<accession>A0A6I3SPN7</accession>
<gene>
    <name evidence="13" type="ORF">GJ688_19090</name>
</gene>
<evidence type="ECO:0000256" key="3">
    <source>
        <dbReference type="ARBA" id="ARBA00011887"/>
    </source>
</evidence>
<dbReference type="PANTHER" id="PTHR30633">
    <property type="entry name" value="CYTOCHROME C-552 RESPIRATORY NITRITE REDUCTASE"/>
    <property type="match status" value="1"/>
</dbReference>
<dbReference type="Gene3D" id="1.10.1130.10">
    <property type="entry name" value="Flavocytochrome C3, Chain A"/>
    <property type="match status" value="1"/>
</dbReference>
<dbReference type="EMBL" id="WNKU01000059">
    <property type="protein sequence ID" value="MTV51020.1"/>
    <property type="molecule type" value="Genomic_DNA"/>
</dbReference>
<dbReference type="InterPro" id="IPR003321">
    <property type="entry name" value="Cyt_c552"/>
</dbReference>
<organism evidence="13 14">
    <name type="scientific">Heliobacterium mobile</name>
    <name type="common">Heliobacillus mobilis</name>
    <dbReference type="NCBI Taxonomy" id="28064"/>
    <lineage>
        <taxon>Bacteria</taxon>
        <taxon>Bacillati</taxon>
        <taxon>Bacillota</taxon>
        <taxon>Clostridia</taxon>
        <taxon>Eubacteriales</taxon>
        <taxon>Heliobacteriaceae</taxon>
        <taxon>Heliobacterium</taxon>
    </lineage>
</organism>
<dbReference type="GO" id="GO:0030288">
    <property type="term" value="C:outer membrane-bounded periplasmic space"/>
    <property type="evidence" value="ECO:0007669"/>
    <property type="project" value="TreeGrafter"/>
</dbReference>
<dbReference type="SUPFAM" id="SSF48695">
    <property type="entry name" value="Multiheme cytochromes"/>
    <property type="match status" value="1"/>
</dbReference>
<sequence length="456" mass="51695">MRRFTGTTLGTFRKNFKPIILLAWLIIPIIFIASSPGCTPKQRQEPSQGVEIGEFEADPAVWGKKYPDHYDTYLQNNMTARTEYGGSDKYSKLEREPLLKTLFSGYGFSKEYTEDRGHTYSLEDIRMIDPARKSAGTCITCKTANFKELYNKYGESYYTQPITHLLDEAKHPIACIDCHDPKTNALVITRPALKEAFARQGKDITKATRNEMRSLVCAQCHVEYYFQTGTKKLTFPWDKGFRADDILQYYQELGFTDWEHADAKTPMLKAQHPDYELNQNSTHQRNGVSCSDCHMPYVRIGTSKISSHWMTSPLRYISEACGTCHRQSEDYLKERILYTQRRVYDQLIKGEQVVAGAIESISSASKLPTVNAAKLTEARSLHRQAQWYLDFISAENSMGFHNPQEALRLLSESQRLAGESRIRALEALSGASLPPLPSPGPAPGLTSTQEDKSPKQ</sequence>
<keyword evidence="7" id="KW-0106">Calcium</keyword>
<dbReference type="GO" id="GO:0046872">
    <property type="term" value="F:metal ion binding"/>
    <property type="evidence" value="ECO:0007669"/>
    <property type="project" value="UniProtKB-KW"/>
</dbReference>
<dbReference type="InterPro" id="IPR036280">
    <property type="entry name" value="Multihaem_cyt_sf"/>
</dbReference>
<keyword evidence="5" id="KW-0479">Metal-binding</keyword>
<evidence type="ECO:0000256" key="12">
    <source>
        <dbReference type="SAM" id="Phobius"/>
    </source>
</evidence>
<dbReference type="Pfam" id="PF02335">
    <property type="entry name" value="Cytochrom_C552"/>
    <property type="match status" value="1"/>
</dbReference>
<comment type="caution">
    <text evidence="13">The sequence shown here is derived from an EMBL/GenBank/DDBJ whole genome shotgun (WGS) entry which is preliminary data.</text>
</comment>
<feature type="transmembrane region" description="Helical" evidence="12">
    <location>
        <begin position="20"/>
        <end position="37"/>
    </location>
</feature>
<evidence type="ECO:0000256" key="4">
    <source>
        <dbReference type="ARBA" id="ARBA00022617"/>
    </source>
</evidence>
<dbReference type="CDD" id="cd00548">
    <property type="entry name" value="NrfA-like"/>
    <property type="match status" value="1"/>
</dbReference>
<dbReference type="PANTHER" id="PTHR30633:SF0">
    <property type="entry name" value="CYTOCHROME C-552"/>
    <property type="match status" value="1"/>
</dbReference>
<comment type="subcellular location">
    <subcellularLocation>
        <location evidence="1">Cell envelope</location>
    </subcellularLocation>
</comment>
<evidence type="ECO:0000256" key="9">
    <source>
        <dbReference type="ARBA" id="ARBA00023004"/>
    </source>
</evidence>
<proteinExistence type="inferred from homology"/>
<evidence type="ECO:0000256" key="1">
    <source>
        <dbReference type="ARBA" id="ARBA00004196"/>
    </source>
</evidence>
<evidence type="ECO:0000256" key="11">
    <source>
        <dbReference type="SAM" id="MobiDB-lite"/>
    </source>
</evidence>
<evidence type="ECO:0000313" key="13">
    <source>
        <dbReference type="EMBL" id="MTV51020.1"/>
    </source>
</evidence>
<keyword evidence="4" id="KW-0349">Heme</keyword>
<keyword evidence="8" id="KW-0560">Oxidoreductase</keyword>
<dbReference type="GO" id="GO:0042279">
    <property type="term" value="F:nitrite reductase (cytochrome, ammonia-forming) activity"/>
    <property type="evidence" value="ECO:0007669"/>
    <property type="project" value="UniProtKB-EC"/>
</dbReference>
<dbReference type="Gene3D" id="1.20.140.10">
    <property type="entry name" value="Butyryl-CoA Dehydrogenase, subunit A, domain 3"/>
    <property type="match status" value="1"/>
</dbReference>
<evidence type="ECO:0000256" key="6">
    <source>
        <dbReference type="ARBA" id="ARBA00022729"/>
    </source>
</evidence>
<keyword evidence="14" id="KW-1185">Reference proteome</keyword>
<dbReference type="OrthoDB" id="9780421at2"/>